<accession>A0A6J4MZL9</accession>
<name>A0A6J4MZL9_9BACT</name>
<reference evidence="2" key="1">
    <citation type="submission" date="2020-02" db="EMBL/GenBank/DDBJ databases">
        <authorList>
            <person name="Meier V. D."/>
        </authorList>
    </citation>
    <scope>NUCLEOTIDE SEQUENCE</scope>
    <source>
        <strain evidence="2">AVDCRST_MAG68</strain>
    </source>
</reference>
<dbReference type="AlphaFoldDB" id="A0A6J4MZL9"/>
<sequence length="46" mass="4875">MSRPAGEQGSTEGVCTPAQVPSTAAPLDSRFEGIMRRATASRRRNA</sequence>
<organism evidence="2">
    <name type="scientific">uncultured Gemmatimonadota bacterium</name>
    <dbReference type="NCBI Taxonomy" id="203437"/>
    <lineage>
        <taxon>Bacteria</taxon>
        <taxon>Pseudomonadati</taxon>
        <taxon>Gemmatimonadota</taxon>
        <taxon>environmental samples</taxon>
    </lineage>
</organism>
<evidence type="ECO:0000313" key="2">
    <source>
        <dbReference type="EMBL" id="CAA9370607.1"/>
    </source>
</evidence>
<feature type="region of interest" description="Disordered" evidence="1">
    <location>
        <begin position="1"/>
        <end position="46"/>
    </location>
</feature>
<gene>
    <name evidence="2" type="ORF">AVDCRST_MAG68-5721</name>
</gene>
<dbReference type="EMBL" id="CADCTW010000243">
    <property type="protein sequence ID" value="CAA9370607.1"/>
    <property type="molecule type" value="Genomic_DNA"/>
</dbReference>
<protein>
    <submittedName>
        <fullName evidence="2">Uncharacterized protein</fullName>
    </submittedName>
</protein>
<evidence type="ECO:0000256" key="1">
    <source>
        <dbReference type="SAM" id="MobiDB-lite"/>
    </source>
</evidence>
<proteinExistence type="predicted"/>